<name>A0A0J7XPI8_9SPHN</name>
<keyword evidence="5" id="KW-0411">Iron-sulfur</keyword>
<evidence type="ECO:0000256" key="4">
    <source>
        <dbReference type="ARBA" id="ARBA00023004"/>
    </source>
</evidence>
<dbReference type="AlphaFoldDB" id="A0A0J7XPI8"/>
<evidence type="ECO:0000256" key="2">
    <source>
        <dbReference type="ARBA" id="ARBA00022723"/>
    </source>
</evidence>
<keyword evidence="2" id="KW-0479">Metal-binding</keyword>
<evidence type="ECO:0000256" key="5">
    <source>
        <dbReference type="ARBA" id="ARBA00023014"/>
    </source>
</evidence>
<keyword evidence="3" id="KW-0560">Oxidoreductase</keyword>
<proteinExistence type="predicted"/>
<sequence>MNYVKNAWYVASWAQDLLPEKPYGTFILNEPVVVWRNADGELAAMEDRCVHRLAPLSLGRCEGDKLRCMYHGLLFDRTGAVVEIPGQDLIPAQARVRSYPAAEKHSWVWIWMGDHEAADEVLIPGAVGLDHPDYILGHGQLDYAAEARLINDNLLDFSHLSYVHANSFGAPEAWAYERPKITMLERGVRVERWITGESAVPGEAIGQPIERFASYDFLVPGVLLMTGGNFPQGTSQSLGGGAPDMSKALAGVTFTSQAVTPMTDKTARYFFSWGPHRDHGDEALRDTLMGIAAMAFGEDKDIIEAQQRVMDATPDFRIMPTTADRGVTLFNRLVEKLARDERTRLSVAS</sequence>
<evidence type="ECO:0000256" key="3">
    <source>
        <dbReference type="ARBA" id="ARBA00023002"/>
    </source>
</evidence>
<dbReference type="Proteomes" id="UP000052232">
    <property type="component" value="Unassembled WGS sequence"/>
</dbReference>
<feature type="domain" description="Rieske" evidence="6">
    <location>
        <begin position="8"/>
        <end position="110"/>
    </location>
</feature>
<organism evidence="7 8">
    <name type="scientific">Sphingobium cupriresistens LL01</name>
    <dbReference type="NCBI Taxonomy" id="1420583"/>
    <lineage>
        <taxon>Bacteria</taxon>
        <taxon>Pseudomonadati</taxon>
        <taxon>Pseudomonadota</taxon>
        <taxon>Alphaproteobacteria</taxon>
        <taxon>Sphingomonadales</taxon>
        <taxon>Sphingomonadaceae</taxon>
        <taxon>Sphingobium</taxon>
    </lineage>
</organism>
<dbReference type="GO" id="GO:0016491">
    <property type="term" value="F:oxidoreductase activity"/>
    <property type="evidence" value="ECO:0007669"/>
    <property type="project" value="UniProtKB-KW"/>
</dbReference>
<dbReference type="GO" id="GO:0046872">
    <property type="term" value="F:metal ion binding"/>
    <property type="evidence" value="ECO:0007669"/>
    <property type="project" value="UniProtKB-KW"/>
</dbReference>
<accession>A0A0J7XPI8</accession>
<dbReference type="STRING" id="1420583.V473_18470"/>
<dbReference type="SUPFAM" id="SSF55961">
    <property type="entry name" value="Bet v1-like"/>
    <property type="match status" value="1"/>
</dbReference>
<dbReference type="SUPFAM" id="SSF50022">
    <property type="entry name" value="ISP domain"/>
    <property type="match status" value="1"/>
</dbReference>
<dbReference type="Gene3D" id="3.90.380.10">
    <property type="entry name" value="Naphthalene 1,2-dioxygenase Alpha Subunit, Chain A, domain 1"/>
    <property type="match status" value="1"/>
</dbReference>
<protein>
    <submittedName>
        <fullName evidence="7">(2Fe-2S)-binding protein</fullName>
    </submittedName>
</protein>
<dbReference type="EMBL" id="JACT01000005">
    <property type="protein sequence ID" value="KMS52983.1"/>
    <property type="molecule type" value="Genomic_DNA"/>
</dbReference>
<dbReference type="InterPro" id="IPR044043">
    <property type="entry name" value="VanA_C_cat"/>
</dbReference>
<keyword evidence="8" id="KW-1185">Reference proteome</keyword>
<reference evidence="7 8" key="1">
    <citation type="journal article" date="2015" name="G3 (Bethesda)">
        <title>Insights into Ongoing Evolution of the Hexachlorocyclohexane Catabolic Pathway from Comparative Genomics of Ten Sphingomonadaceae Strains.</title>
        <authorList>
            <person name="Pearce S.L."/>
            <person name="Oakeshott J.G."/>
            <person name="Pandey G."/>
        </authorList>
    </citation>
    <scope>NUCLEOTIDE SEQUENCE [LARGE SCALE GENOMIC DNA]</scope>
    <source>
        <strain evidence="7 8">LL01</strain>
    </source>
</reference>
<dbReference type="PROSITE" id="PS51296">
    <property type="entry name" value="RIESKE"/>
    <property type="match status" value="1"/>
</dbReference>
<dbReference type="Gene3D" id="2.102.10.10">
    <property type="entry name" value="Rieske [2Fe-2S] iron-sulphur domain"/>
    <property type="match status" value="1"/>
</dbReference>
<evidence type="ECO:0000256" key="1">
    <source>
        <dbReference type="ARBA" id="ARBA00022714"/>
    </source>
</evidence>
<keyword evidence="1" id="KW-0001">2Fe-2S</keyword>
<evidence type="ECO:0000313" key="7">
    <source>
        <dbReference type="EMBL" id="KMS52983.1"/>
    </source>
</evidence>
<keyword evidence="4" id="KW-0408">Iron</keyword>
<dbReference type="InterPro" id="IPR050584">
    <property type="entry name" value="Cholesterol_7-desaturase"/>
</dbReference>
<evidence type="ECO:0000313" key="8">
    <source>
        <dbReference type="Proteomes" id="UP000052232"/>
    </source>
</evidence>
<evidence type="ECO:0000259" key="6">
    <source>
        <dbReference type="PROSITE" id="PS51296"/>
    </source>
</evidence>
<dbReference type="PANTHER" id="PTHR21266">
    <property type="entry name" value="IRON-SULFUR DOMAIN CONTAINING PROTEIN"/>
    <property type="match status" value="1"/>
</dbReference>
<comment type="caution">
    <text evidence="7">The sequence shown here is derived from an EMBL/GenBank/DDBJ whole genome shotgun (WGS) entry which is preliminary data.</text>
</comment>
<dbReference type="InterPro" id="IPR036922">
    <property type="entry name" value="Rieske_2Fe-2S_sf"/>
</dbReference>
<dbReference type="PATRIC" id="fig|1420583.3.peg.3490"/>
<dbReference type="RefSeq" id="WP_066607609.1">
    <property type="nucleotide sequence ID" value="NZ_KQ130436.1"/>
</dbReference>
<dbReference type="PANTHER" id="PTHR21266:SF60">
    <property type="entry name" value="3-KETOSTEROID-9-ALPHA-MONOOXYGENASE, OXYGENASE COMPONENT"/>
    <property type="match status" value="1"/>
</dbReference>
<dbReference type="InterPro" id="IPR017941">
    <property type="entry name" value="Rieske_2Fe-2S"/>
</dbReference>
<gene>
    <name evidence="7" type="ORF">V473_18470</name>
</gene>
<dbReference type="Pfam" id="PF00355">
    <property type="entry name" value="Rieske"/>
    <property type="match status" value="1"/>
</dbReference>
<dbReference type="CDD" id="cd08878">
    <property type="entry name" value="RHO_alpha_C_DMO-like"/>
    <property type="match status" value="1"/>
</dbReference>
<dbReference type="GO" id="GO:0051537">
    <property type="term" value="F:2 iron, 2 sulfur cluster binding"/>
    <property type="evidence" value="ECO:0007669"/>
    <property type="project" value="UniProtKB-KW"/>
</dbReference>
<dbReference type="Pfam" id="PF19112">
    <property type="entry name" value="VanA_C"/>
    <property type="match status" value="1"/>
</dbReference>